<dbReference type="OrthoDB" id="1726658at2759"/>
<keyword evidence="6" id="KW-0067">ATP-binding</keyword>
<dbReference type="Proteomes" id="UP000030746">
    <property type="component" value="Unassembled WGS sequence"/>
</dbReference>
<dbReference type="CDD" id="cd18595">
    <property type="entry name" value="ABC_6TM_MRP1_2_3_6_D1_like"/>
    <property type="match status" value="1"/>
</dbReference>
<evidence type="ECO:0000256" key="9">
    <source>
        <dbReference type="SAM" id="Phobius"/>
    </source>
</evidence>
<feature type="transmembrane region" description="Helical" evidence="9">
    <location>
        <begin position="130"/>
        <end position="150"/>
    </location>
</feature>
<dbReference type="InterPro" id="IPR011527">
    <property type="entry name" value="ABC1_TM_dom"/>
</dbReference>
<evidence type="ECO:0000256" key="6">
    <source>
        <dbReference type="ARBA" id="ARBA00022840"/>
    </source>
</evidence>
<proteinExistence type="predicted"/>
<evidence type="ECO:0000256" key="2">
    <source>
        <dbReference type="ARBA" id="ARBA00022448"/>
    </source>
</evidence>
<gene>
    <name evidence="11" type="ORF">LOTGIDRAFT_75052</name>
</gene>
<keyword evidence="2" id="KW-0813">Transport</keyword>
<evidence type="ECO:0000259" key="10">
    <source>
        <dbReference type="PROSITE" id="PS50929"/>
    </source>
</evidence>
<keyword evidence="12" id="KW-1185">Reference proteome</keyword>
<dbReference type="RefSeq" id="XP_009047185.1">
    <property type="nucleotide sequence ID" value="XM_009048937.1"/>
</dbReference>
<evidence type="ECO:0000256" key="3">
    <source>
        <dbReference type="ARBA" id="ARBA00022692"/>
    </source>
</evidence>
<dbReference type="GO" id="GO:0005524">
    <property type="term" value="F:ATP binding"/>
    <property type="evidence" value="ECO:0007669"/>
    <property type="project" value="UniProtKB-KW"/>
</dbReference>
<dbReference type="STRING" id="225164.V4B8F5"/>
<evidence type="ECO:0000313" key="11">
    <source>
        <dbReference type="EMBL" id="ESP02027.1"/>
    </source>
</evidence>
<protein>
    <recommendedName>
        <fullName evidence="10">ABC transmembrane type-1 domain-containing protein</fullName>
    </recommendedName>
</protein>
<dbReference type="KEGG" id="lgi:LOTGIDRAFT_75052"/>
<sequence>LGPSVLAGLGVMVLLMPVSGFIAAKQRKYQISQMKLKDQRIKLMNEVLNGIKVLKLYAWELSFQAKILDIRNQELDILKKSAWLNAFGTFTWTCAPFLVTLATFATYILSSDQNYLDAQKAFVSLSLFNILRFPMNLLPMLLSFIVQANVSVSRIGKYLRHHDLDPNSV</sequence>
<feature type="domain" description="ABC transmembrane type-1" evidence="10">
    <location>
        <begin position="1"/>
        <end position="147"/>
    </location>
</feature>
<dbReference type="PROSITE" id="PS50929">
    <property type="entry name" value="ABC_TM1F"/>
    <property type="match status" value="1"/>
</dbReference>
<dbReference type="InterPro" id="IPR036640">
    <property type="entry name" value="ABC1_TM_sf"/>
</dbReference>
<evidence type="ECO:0000256" key="7">
    <source>
        <dbReference type="ARBA" id="ARBA00022989"/>
    </source>
</evidence>
<organism evidence="11 12">
    <name type="scientific">Lottia gigantea</name>
    <name type="common">Giant owl limpet</name>
    <dbReference type="NCBI Taxonomy" id="225164"/>
    <lineage>
        <taxon>Eukaryota</taxon>
        <taxon>Metazoa</taxon>
        <taxon>Spiralia</taxon>
        <taxon>Lophotrochozoa</taxon>
        <taxon>Mollusca</taxon>
        <taxon>Gastropoda</taxon>
        <taxon>Patellogastropoda</taxon>
        <taxon>Lottioidea</taxon>
        <taxon>Lottiidae</taxon>
        <taxon>Lottia</taxon>
    </lineage>
</organism>
<feature type="transmembrane region" description="Helical" evidence="9">
    <location>
        <begin position="6"/>
        <end position="24"/>
    </location>
</feature>
<keyword evidence="3 9" id="KW-0812">Transmembrane</keyword>
<dbReference type="Gene3D" id="1.20.1560.10">
    <property type="entry name" value="ABC transporter type 1, transmembrane domain"/>
    <property type="match status" value="1"/>
</dbReference>
<comment type="subcellular location">
    <subcellularLocation>
        <location evidence="1">Endomembrane system</location>
        <topology evidence="1">Multi-pass membrane protein</topology>
    </subcellularLocation>
</comment>
<feature type="transmembrane region" description="Helical" evidence="9">
    <location>
        <begin position="82"/>
        <end position="110"/>
    </location>
</feature>
<reference evidence="11 12" key="1">
    <citation type="journal article" date="2013" name="Nature">
        <title>Insights into bilaterian evolution from three spiralian genomes.</title>
        <authorList>
            <person name="Simakov O."/>
            <person name="Marletaz F."/>
            <person name="Cho S.J."/>
            <person name="Edsinger-Gonzales E."/>
            <person name="Havlak P."/>
            <person name="Hellsten U."/>
            <person name="Kuo D.H."/>
            <person name="Larsson T."/>
            <person name="Lv J."/>
            <person name="Arendt D."/>
            <person name="Savage R."/>
            <person name="Osoegawa K."/>
            <person name="de Jong P."/>
            <person name="Grimwood J."/>
            <person name="Chapman J.A."/>
            <person name="Shapiro H."/>
            <person name="Aerts A."/>
            <person name="Otillar R.P."/>
            <person name="Terry A.Y."/>
            <person name="Boore J.L."/>
            <person name="Grigoriev I.V."/>
            <person name="Lindberg D.R."/>
            <person name="Seaver E.C."/>
            <person name="Weisblat D.A."/>
            <person name="Putnam N.H."/>
            <person name="Rokhsar D.S."/>
        </authorList>
    </citation>
    <scope>NUCLEOTIDE SEQUENCE [LARGE SCALE GENOMIC DNA]</scope>
</reference>
<feature type="non-terminal residue" evidence="11">
    <location>
        <position position="1"/>
    </location>
</feature>
<dbReference type="OMA" id="GELSWFR"/>
<dbReference type="CTD" id="20252167"/>
<evidence type="ECO:0000256" key="8">
    <source>
        <dbReference type="ARBA" id="ARBA00023136"/>
    </source>
</evidence>
<keyword evidence="7 9" id="KW-1133">Transmembrane helix</keyword>
<evidence type="ECO:0000256" key="4">
    <source>
        <dbReference type="ARBA" id="ARBA00022737"/>
    </source>
</evidence>
<dbReference type="HOGENOM" id="CLU_1582568_0_0_1"/>
<keyword evidence="4" id="KW-0677">Repeat</keyword>
<accession>V4B8F5</accession>
<keyword evidence="5" id="KW-0547">Nucleotide-binding</keyword>
<keyword evidence="8 9" id="KW-0472">Membrane</keyword>
<name>V4B8F5_LOTGI</name>
<dbReference type="SUPFAM" id="SSF90123">
    <property type="entry name" value="ABC transporter transmembrane region"/>
    <property type="match status" value="1"/>
</dbReference>
<evidence type="ECO:0000256" key="5">
    <source>
        <dbReference type="ARBA" id="ARBA00022741"/>
    </source>
</evidence>
<dbReference type="GO" id="GO:0016020">
    <property type="term" value="C:membrane"/>
    <property type="evidence" value="ECO:0007669"/>
    <property type="project" value="InterPro"/>
</dbReference>
<dbReference type="PANTHER" id="PTHR24223:SF443">
    <property type="entry name" value="MULTIDRUG-RESISTANCE LIKE PROTEIN 1, ISOFORM I"/>
    <property type="match status" value="1"/>
</dbReference>
<dbReference type="InterPro" id="IPR050173">
    <property type="entry name" value="ABC_transporter_C-like"/>
</dbReference>
<evidence type="ECO:0000313" key="12">
    <source>
        <dbReference type="Proteomes" id="UP000030746"/>
    </source>
</evidence>
<dbReference type="Pfam" id="PF00664">
    <property type="entry name" value="ABC_membrane"/>
    <property type="match status" value="1"/>
</dbReference>
<evidence type="ECO:0000256" key="1">
    <source>
        <dbReference type="ARBA" id="ARBA00004127"/>
    </source>
</evidence>
<dbReference type="PANTHER" id="PTHR24223">
    <property type="entry name" value="ATP-BINDING CASSETTE SUB-FAMILY C"/>
    <property type="match status" value="1"/>
</dbReference>
<feature type="non-terminal residue" evidence="11">
    <location>
        <position position="169"/>
    </location>
</feature>
<dbReference type="GO" id="GO:0140359">
    <property type="term" value="F:ABC-type transporter activity"/>
    <property type="evidence" value="ECO:0007669"/>
    <property type="project" value="InterPro"/>
</dbReference>
<dbReference type="GeneID" id="20252167"/>
<dbReference type="GO" id="GO:0012505">
    <property type="term" value="C:endomembrane system"/>
    <property type="evidence" value="ECO:0007669"/>
    <property type="project" value="UniProtKB-SubCell"/>
</dbReference>
<dbReference type="EMBL" id="KB200329">
    <property type="protein sequence ID" value="ESP02027.1"/>
    <property type="molecule type" value="Genomic_DNA"/>
</dbReference>
<dbReference type="AlphaFoldDB" id="V4B8F5"/>